<gene>
    <name evidence="3" type="ORF">C8F04DRAFT_1402413</name>
</gene>
<dbReference type="AlphaFoldDB" id="A0AAD6S750"/>
<feature type="transmembrane region" description="Helical" evidence="1">
    <location>
        <begin position="167"/>
        <end position="187"/>
    </location>
</feature>
<feature type="transmembrane region" description="Helical" evidence="1">
    <location>
        <begin position="53"/>
        <end position="74"/>
    </location>
</feature>
<keyword evidence="1" id="KW-0472">Membrane</keyword>
<evidence type="ECO:0000313" key="4">
    <source>
        <dbReference type="Proteomes" id="UP001218188"/>
    </source>
</evidence>
<dbReference type="Pfam" id="PF20152">
    <property type="entry name" value="DUF6534"/>
    <property type="match status" value="1"/>
</dbReference>
<keyword evidence="1" id="KW-1133">Transmembrane helix</keyword>
<sequence>MSNDLTAQAPTLSSTLGAIFFGVISSCILFGVSTLQVYYYYHYYPHDTLLQKSSVAVLGALDTLHLALTIFSSYHYGVVNFGIQQSLGEVLWSIKLLVAINVVIILLVQSLYAYRVWLLGGYHHGVLGYLVAAVVLGGFAIGMVLAYETYTVDNWSETGDIAWAVESSFAASTLIDVVISIAMCFYLRKSKGRESALNSRISTLMQYTLSCGVFTSACSIACLFTFILMPNNLVFLALSFLLTRCAFIPLDHAGLLTLEFLYFRESVYVNSFMAMMNARERVRRRHDDSTLVLSNHISSALPPRVPQRPTSDIENQQDKYDWIDVHVPTLKATGPAHLPHMNGPTIFESHGKAEYAYTRNW</sequence>
<feature type="transmembrane region" description="Helical" evidence="1">
    <location>
        <begin position="20"/>
        <end position="41"/>
    </location>
</feature>
<keyword evidence="4" id="KW-1185">Reference proteome</keyword>
<feature type="transmembrane region" description="Helical" evidence="1">
    <location>
        <begin position="126"/>
        <end position="147"/>
    </location>
</feature>
<keyword evidence="1" id="KW-0812">Transmembrane</keyword>
<name>A0AAD6S750_9AGAR</name>
<accession>A0AAD6S750</accession>
<dbReference type="Proteomes" id="UP001218188">
    <property type="component" value="Unassembled WGS sequence"/>
</dbReference>
<dbReference type="InterPro" id="IPR045339">
    <property type="entry name" value="DUF6534"/>
</dbReference>
<dbReference type="EMBL" id="JARJCM010000211">
    <property type="protein sequence ID" value="KAJ7022348.1"/>
    <property type="molecule type" value="Genomic_DNA"/>
</dbReference>
<evidence type="ECO:0000259" key="2">
    <source>
        <dbReference type="Pfam" id="PF20152"/>
    </source>
</evidence>
<reference evidence="3" key="1">
    <citation type="submission" date="2023-03" db="EMBL/GenBank/DDBJ databases">
        <title>Massive genome expansion in bonnet fungi (Mycena s.s.) driven by repeated elements and novel gene families across ecological guilds.</title>
        <authorList>
            <consortium name="Lawrence Berkeley National Laboratory"/>
            <person name="Harder C.B."/>
            <person name="Miyauchi S."/>
            <person name="Viragh M."/>
            <person name="Kuo A."/>
            <person name="Thoen E."/>
            <person name="Andreopoulos B."/>
            <person name="Lu D."/>
            <person name="Skrede I."/>
            <person name="Drula E."/>
            <person name="Henrissat B."/>
            <person name="Morin E."/>
            <person name="Kohler A."/>
            <person name="Barry K."/>
            <person name="LaButti K."/>
            <person name="Morin E."/>
            <person name="Salamov A."/>
            <person name="Lipzen A."/>
            <person name="Mereny Z."/>
            <person name="Hegedus B."/>
            <person name="Baldrian P."/>
            <person name="Stursova M."/>
            <person name="Weitz H."/>
            <person name="Taylor A."/>
            <person name="Grigoriev I.V."/>
            <person name="Nagy L.G."/>
            <person name="Martin F."/>
            <person name="Kauserud H."/>
        </authorList>
    </citation>
    <scope>NUCLEOTIDE SEQUENCE</scope>
    <source>
        <strain evidence="3">CBHHK200</strain>
    </source>
</reference>
<feature type="transmembrane region" description="Helical" evidence="1">
    <location>
        <begin position="207"/>
        <end position="229"/>
    </location>
</feature>
<feature type="domain" description="DUF6534" evidence="2">
    <location>
        <begin position="172"/>
        <end position="280"/>
    </location>
</feature>
<proteinExistence type="predicted"/>
<comment type="caution">
    <text evidence="3">The sequence shown here is derived from an EMBL/GenBank/DDBJ whole genome shotgun (WGS) entry which is preliminary data.</text>
</comment>
<organism evidence="3 4">
    <name type="scientific">Mycena alexandri</name>
    <dbReference type="NCBI Taxonomy" id="1745969"/>
    <lineage>
        <taxon>Eukaryota</taxon>
        <taxon>Fungi</taxon>
        <taxon>Dikarya</taxon>
        <taxon>Basidiomycota</taxon>
        <taxon>Agaricomycotina</taxon>
        <taxon>Agaricomycetes</taxon>
        <taxon>Agaricomycetidae</taxon>
        <taxon>Agaricales</taxon>
        <taxon>Marasmiineae</taxon>
        <taxon>Mycenaceae</taxon>
        <taxon>Mycena</taxon>
    </lineage>
</organism>
<dbReference type="PANTHER" id="PTHR40465">
    <property type="entry name" value="CHROMOSOME 1, WHOLE GENOME SHOTGUN SEQUENCE"/>
    <property type="match status" value="1"/>
</dbReference>
<protein>
    <recommendedName>
        <fullName evidence="2">DUF6534 domain-containing protein</fullName>
    </recommendedName>
</protein>
<feature type="transmembrane region" description="Helical" evidence="1">
    <location>
        <begin position="94"/>
        <end position="114"/>
    </location>
</feature>
<evidence type="ECO:0000256" key="1">
    <source>
        <dbReference type="SAM" id="Phobius"/>
    </source>
</evidence>
<evidence type="ECO:0000313" key="3">
    <source>
        <dbReference type="EMBL" id="KAJ7022348.1"/>
    </source>
</evidence>
<dbReference type="PANTHER" id="PTHR40465:SF1">
    <property type="entry name" value="DUF6534 DOMAIN-CONTAINING PROTEIN"/>
    <property type="match status" value="1"/>
</dbReference>